<dbReference type="UniPathway" id="UPA00659"/>
<proteinExistence type="inferred from homology"/>
<evidence type="ECO:0000256" key="2">
    <source>
        <dbReference type="ARBA" id="ARBA00007005"/>
    </source>
</evidence>
<evidence type="ECO:0000313" key="16">
    <source>
        <dbReference type="EMBL" id="NMY09505.1"/>
    </source>
</evidence>
<dbReference type="Gene3D" id="3.90.226.10">
    <property type="entry name" value="2-enoyl-CoA Hydratase, Chain A, domain 1"/>
    <property type="match status" value="1"/>
</dbReference>
<dbReference type="InterPro" id="IPR008927">
    <property type="entry name" value="6-PGluconate_DH-like_C_sf"/>
</dbReference>
<name>A0A7Y1A5F0_PSEVE</name>
<keyword evidence="9" id="KW-0443">Lipid metabolism</keyword>
<dbReference type="PROSITE" id="PS00166">
    <property type="entry name" value="ENOYL_COA_HYDRATASE"/>
    <property type="match status" value="1"/>
</dbReference>
<evidence type="ECO:0000256" key="13">
    <source>
        <dbReference type="RuleBase" id="RU003707"/>
    </source>
</evidence>
<dbReference type="Pfam" id="PF02737">
    <property type="entry name" value="3HCDH_N"/>
    <property type="match status" value="1"/>
</dbReference>
<comment type="similarity">
    <text evidence="13">Belongs to the enoyl-CoA hydratase/isomerase family.</text>
</comment>
<dbReference type="InterPro" id="IPR050136">
    <property type="entry name" value="FA_oxidation_alpha_subunit"/>
</dbReference>
<evidence type="ECO:0000256" key="11">
    <source>
        <dbReference type="ARBA" id="ARBA00023268"/>
    </source>
</evidence>
<evidence type="ECO:0000256" key="12">
    <source>
        <dbReference type="ARBA" id="ARBA00049556"/>
    </source>
</evidence>
<dbReference type="EMBL" id="JAAQWG010000017">
    <property type="protein sequence ID" value="NMY09505.1"/>
    <property type="molecule type" value="Genomic_DNA"/>
</dbReference>
<dbReference type="Pfam" id="PF00725">
    <property type="entry name" value="3HCDH"/>
    <property type="match status" value="1"/>
</dbReference>
<protein>
    <recommendedName>
        <fullName evidence="4">enoyl-CoA hydratase</fullName>
        <ecNumber evidence="4">4.2.1.17</ecNumber>
    </recommendedName>
</protein>
<dbReference type="FunFam" id="1.10.1040.50:FF:000005">
    <property type="entry name" value="Probable 3-hydroxyacyl-CoA dehydrogenase"/>
    <property type="match status" value="1"/>
</dbReference>
<dbReference type="InterPro" id="IPR029045">
    <property type="entry name" value="ClpP/crotonase-like_dom_sf"/>
</dbReference>
<comment type="catalytic activity">
    <reaction evidence="12">
        <text>a (3S)-3-hydroxyacyl-CoA + NAD(+) = a 3-oxoacyl-CoA + NADH + H(+)</text>
        <dbReference type="Rhea" id="RHEA:22432"/>
        <dbReference type="ChEBI" id="CHEBI:15378"/>
        <dbReference type="ChEBI" id="CHEBI:57318"/>
        <dbReference type="ChEBI" id="CHEBI:57540"/>
        <dbReference type="ChEBI" id="CHEBI:57945"/>
        <dbReference type="ChEBI" id="CHEBI:90726"/>
        <dbReference type="EC" id="1.1.1.35"/>
    </reaction>
</comment>
<evidence type="ECO:0000256" key="4">
    <source>
        <dbReference type="ARBA" id="ARBA00012076"/>
    </source>
</evidence>
<sequence>MTQAIRYEKGQDQIVVLTLDMPGQSANTMNAVYREAMAATVARLQAEKDGIAGVVITSAKKTFFAGGDLNELIKVDKAQAKEFSDSVRVLKAQLRSLETLGKPVVAAINGAALGGGWEICLACHYRVALDDQSLQLGLPEVTLGLLPGGGGVVRMVRLLGLEKALPYLLEGKKIRPRQALQAGLIDALAADRDELLAKARAWILAHPEAAQPWDNKAYQIPGGTPSSPIVAQMLAIAPSILRSKTNGCLPAPEKILCAAVEGAQVDFDTAHLIETRYFTELVTGQVAKNMIGTFWFQLNDINAGRSRPEGFAPYLTRKVGVLGAGMMGAGIAYVSACAGVEVVLKDIDLAAAEKGKAHSATLLDKKVSRGQLTAEQREATLARIHPTQSDADLAGCDLIIEAVFEDRELKAKVSAAAQKVVGPDAVIASNTSTLPISGLATAVPDQAKFIGLHFFSPVDKMPLVEIIKGTQTSDETLARGFDFVLQIKKTPIVVNDSRGFFTSRVFGTFTNEGIAMLGEGVAAPMIETEARKAGMPVGPLAVSDEVSLSLMSHIRQQTAKDLQAEGKAAPTHPATQVIDLLVNEYQRMGKAAGGGFYEYPAGGQKYLWPELKSRFERPDQRISAQDVRDRLLFIQAIETVRCVEEGVLMSTADANVGSIFGIGFAAWSGGALQFINQYGLNDFIARARYLAEQYGERFSPPALLLQKAAQGEVFR</sequence>
<dbReference type="PANTHER" id="PTHR43612">
    <property type="entry name" value="TRIFUNCTIONAL ENZYME SUBUNIT ALPHA"/>
    <property type="match status" value="1"/>
</dbReference>
<dbReference type="AlphaFoldDB" id="A0A7Y1A5F0"/>
<dbReference type="PANTHER" id="PTHR43612:SF3">
    <property type="entry name" value="TRIFUNCTIONAL ENZYME SUBUNIT ALPHA, MITOCHONDRIAL"/>
    <property type="match status" value="1"/>
</dbReference>
<evidence type="ECO:0000259" key="15">
    <source>
        <dbReference type="Pfam" id="PF02737"/>
    </source>
</evidence>
<evidence type="ECO:0000313" key="17">
    <source>
        <dbReference type="Proteomes" id="UP000537729"/>
    </source>
</evidence>
<dbReference type="GO" id="GO:0006635">
    <property type="term" value="P:fatty acid beta-oxidation"/>
    <property type="evidence" value="ECO:0007669"/>
    <property type="project" value="UniProtKB-UniPathway"/>
</dbReference>
<keyword evidence="8" id="KW-0520">NAD</keyword>
<dbReference type="Proteomes" id="UP000537729">
    <property type="component" value="Unassembled WGS sequence"/>
</dbReference>
<dbReference type="SUPFAM" id="SSF51735">
    <property type="entry name" value="NAD(P)-binding Rossmann-fold domains"/>
    <property type="match status" value="1"/>
</dbReference>
<evidence type="ECO:0000256" key="3">
    <source>
        <dbReference type="ARBA" id="ARBA00008750"/>
    </source>
</evidence>
<dbReference type="InterPro" id="IPR006108">
    <property type="entry name" value="3HC_DH_C"/>
</dbReference>
<keyword evidence="10" id="KW-0456">Lyase</keyword>
<dbReference type="SUPFAM" id="SSF48179">
    <property type="entry name" value="6-phosphogluconate dehydrogenase C-terminal domain-like"/>
    <property type="match status" value="2"/>
</dbReference>
<dbReference type="GO" id="GO:0004300">
    <property type="term" value="F:enoyl-CoA hydratase activity"/>
    <property type="evidence" value="ECO:0007669"/>
    <property type="project" value="UniProtKB-EC"/>
</dbReference>
<comment type="similarity">
    <text evidence="3">In the N-terminal section; belongs to the enoyl-CoA hydratase/isomerase family.</text>
</comment>
<gene>
    <name evidence="16" type="ORF">HBO38_13810</name>
</gene>
<dbReference type="SUPFAM" id="SSF52096">
    <property type="entry name" value="ClpP/crotonase"/>
    <property type="match status" value="1"/>
</dbReference>
<keyword evidence="11" id="KW-0511">Multifunctional enzyme</keyword>
<evidence type="ECO:0000256" key="7">
    <source>
        <dbReference type="ARBA" id="ARBA00023002"/>
    </source>
</evidence>
<comment type="caution">
    <text evidence="16">The sequence shown here is derived from an EMBL/GenBank/DDBJ whole genome shotgun (WGS) entry which is preliminary data.</text>
</comment>
<evidence type="ECO:0000256" key="6">
    <source>
        <dbReference type="ARBA" id="ARBA00022963"/>
    </source>
</evidence>
<evidence type="ECO:0000259" key="14">
    <source>
        <dbReference type="Pfam" id="PF00725"/>
    </source>
</evidence>
<dbReference type="Gene3D" id="3.40.50.720">
    <property type="entry name" value="NAD(P)-binding Rossmann-like Domain"/>
    <property type="match status" value="1"/>
</dbReference>
<dbReference type="GO" id="GO:0070403">
    <property type="term" value="F:NAD+ binding"/>
    <property type="evidence" value="ECO:0007669"/>
    <property type="project" value="InterPro"/>
</dbReference>
<dbReference type="InterPro" id="IPR036291">
    <property type="entry name" value="NAD(P)-bd_dom_sf"/>
</dbReference>
<dbReference type="Pfam" id="PF00378">
    <property type="entry name" value="ECH_1"/>
    <property type="match status" value="1"/>
</dbReference>
<keyword evidence="6" id="KW-0442">Lipid degradation</keyword>
<dbReference type="InterPro" id="IPR006176">
    <property type="entry name" value="3-OHacyl-CoA_DH_NAD-bd"/>
</dbReference>
<dbReference type="InterPro" id="IPR001753">
    <property type="entry name" value="Enoyl-CoA_hydra/iso"/>
</dbReference>
<accession>A0A7Y1A5F0</accession>
<dbReference type="FunFam" id="3.90.226.10:FF:000047">
    <property type="entry name" value="Probable 3-hydroxyacyl-CoA dehydrogenase"/>
    <property type="match status" value="1"/>
</dbReference>
<evidence type="ECO:0000256" key="10">
    <source>
        <dbReference type="ARBA" id="ARBA00023239"/>
    </source>
</evidence>
<comment type="similarity">
    <text evidence="2">In the central section; belongs to the 3-hydroxyacyl-CoA dehydrogenase family.</text>
</comment>
<feature type="domain" description="3-hydroxyacyl-CoA dehydrogenase C-terminal" evidence="14">
    <location>
        <begin position="499"/>
        <end position="599"/>
    </location>
</feature>
<dbReference type="GO" id="GO:0016509">
    <property type="term" value="F:long-chain (3S)-3-hydroxyacyl-CoA dehydrogenase (NAD+) activity"/>
    <property type="evidence" value="ECO:0007669"/>
    <property type="project" value="TreeGrafter"/>
</dbReference>
<keyword evidence="7" id="KW-0560">Oxidoreductase</keyword>
<feature type="domain" description="3-hydroxyacyl-CoA dehydrogenase NAD binding" evidence="15">
    <location>
        <begin position="318"/>
        <end position="496"/>
    </location>
</feature>
<evidence type="ECO:0000256" key="9">
    <source>
        <dbReference type="ARBA" id="ARBA00023098"/>
    </source>
</evidence>
<organism evidence="16 17">
    <name type="scientific">Pseudomonas veronii</name>
    <dbReference type="NCBI Taxonomy" id="76761"/>
    <lineage>
        <taxon>Bacteria</taxon>
        <taxon>Pseudomonadati</taxon>
        <taxon>Pseudomonadota</taxon>
        <taxon>Gammaproteobacteria</taxon>
        <taxon>Pseudomonadales</taxon>
        <taxon>Pseudomonadaceae</taxon>
        <taxon>Pseudomonas</taxon>
    </lineage>
</organism>
<dbReference type="CDD" id="cd06558">
    <property type="entry name" value="crotonase-like"/>
    <property type="match status" value="1"/>
</dbReference>
<dbReference type="EC" id="4.2.1.17" evidence="4"/>
<reference evidence="16 17" key="1">
    <citation type="journal article" date="2020" name="Front. Microbiol.">
        <title>Genetic Organization of the aprX-lipA2 Operon Affects the Proteolytic Potential of Pseudomonas Species in Milk.</title>
        <authorList>
            <person name="Maier C."/>
            <person name="Huptas C."/>
            <person name="von Neubeck M."/>
            <person name="Scherer S."/>
            <person name="Wenning M."/>
            <person name="Lucking G."/>
        </authorList>
    </citation>
    <scope>NUCLEOTIDE SEQUENCE [LARGE SCALE GENOMIC DNA]</scope>
    <source>
        <strain evidence="16 17">DSM 16272</strain>
    </source>
</reference>
<dbReference type="FunFam" id="3.40.50.720:FF:000009">
    <property type="entry name" value="Fatty oxidation complex, alpha subunit"/>
    <property type="match status" value="1"/>
</dbReference>
<keyword evidence="5" id="KW-0276">Fatty acid metabolism</keyword>
<dbReference type="InterPro" id="IPR018376">
    <property type="entry name" value="Enoyl-CoA_hyd/isom_CS"/>
</dbReference>
<dbReference type="RefSeq" id="WP_169884378.1">
    <property type="nucleotide sequence ID" value="NZ_JAAQWG010000017.1"/>
</dbReference>
<evidence type="ECO:0000256" key="8">
    <source>
        <dbReference type="ARBA" id="ARBA00023027"/>
    </source>
</evidence>
<evidence type="ECO:0000256" key="1">
    <source>
        <dbReference type="ARBA" id="ARBA00005005"/>
    </source>
</evidence>
<evidence type="ECO:0000256" key="5">
    <source>
        <dbReference type="ARBA" id="ARBA00022832"/>
    </source>
</evidence>
<comment type="pathway">
    <text evidence="1">Lipid metabolism; fatty acid beta-oxidation.</text>
</comment>
<dbReference type="Gene3D" id="1.10.1040.50">
    <property type="match status" value="1"/>
</dbReference>